<evidence type="ECO:0000313" key="3">
    <source>
        <dbReference type="Proteomes" id="UP000325292"/>
    </source>
</evidence>
<gene>
    <name evidence="2" type="ORF">BXT84_12750</name>
</gene>
<proteinExistence type="predicted"/>
<sequence>MREARGDKDPRRICRHLTILAAFDALPQGFSALLINDHDPKPLLYQLEAEQPGAFEADYQESGPIRFSILLKRAAAKVVH</sequence>
<reference evidence="2 3" key="1">
    <citation type="journal article" date="2019" name="Sci. Rep.">
        <title>Sulfobacillus thermotolerans: new insights into resistance and metabolic capacities of acidophilic chemolithotrophs.</title>
        <authorList>
            <person name="Panyushkina A.E."/>
            <person name="Babenko V.V."/>
            <person name="Nikitina A.S."/>
            <person name="Selezneva O.V."/>
            <person name="Tsaplina I.A."/>
            <person name="Letarova M.A."/>
            <person name="Kostryukova E.S."/>
            <person name="Letarov A.V."/>
        </authorList>
    </citation>
    <scope>NUCLEOTIDE SEQUENCE [LARGE SCALE GENOMIC DNA]</scope>
    <source>
        <strain evidence="2 3">Kr1</strain>
    </source>
</reference>
<evidence type="ECO:0000259" key="1">
    <source>
        <dbReference type="Pfam" id="PF10006"/>
    </source>
</evidence>
<evidence type="ECO:0000313" key="2">
    <source>
        <dbReference type="EMBL" id="AUW95586.1"/>
    </source>
</evidence>
<dbReference type="Pfam" id="PF10006">
    <property type="entry name" value="DUF2249"/>
    <property type="match status" value="1"/>
</dbReference>
<protein>
    <recommendedName>
        <fullName evidence="1">DUF2249 domain-containing protein</fullName>
    </recommendedName>
</protein>
<dbReference type="InterPro" id="IPR018720">
    <property type="entry name" value="DUF2249"/>
</dbReference>
<accession>A0ABN5H6M8</accession>
<dbReference type="Proteomes" id="UP000325292">
    <property type="component" value="Chromosome"/>
</dbReference>
<organism evidence="2 3">
    <name type="scientific">Sulfobacillus thermotolerans</name>
    <dbReference type="NCBI Taxonomy" id="338644"/>
    <lineage>
        <taxon>Bacteria</taxon>
        <taxon>Bacillati</taxon>
        <taxon>Bacillota</taxon>
        <taxon>Clostridia</taxon>
        <taxon>Eubacteriales</taxon>
        <taxon>Clostridiales Family XVII. Incertae Sedis</taxon>
        <taxon>Sulfobacillus</taxon>
    </lineage>
</organism>
<dbReference type="EMBL" id="CP019454">
    <property type="protein sequence ID" value="AUW95586.1"/>
    <property type="molecule type" value="Genomic_DNA"/>
</dbReference>
<feature type="domain" description="DUF2249" evidence="1">
    <location>
        <begin position="15"/>
        <end position="72"/>
    </location>
</feature>
<name>A0ABN5H6M8_9FIRM</name>
<keyword evidence="3" id="KW-1185">Reference proteome</keyword>